<feature type="chain" id="PRO_5003484319" description="Outer membrane protein beta-barrel domain-containing protein" evidence="1">
    <location>
        <begin position="21"/>
        <end position="762"/>
    </location>
</feature>
<dbReference type="AlphaFoldDB" id="G5SVA3"/>
<keyword evidence="3" id="KW-1185">Reference proteome</keyword>
<dbReference type="STRING" id="762968.HMPREF9441_03275"/>
<dbReference type="SUPFAM" id="SSF49464">
    <property type="entry name" value="Carboxypeptidase regulatory domain-like"/>
    <property type="match status" value="1"/>
</dbReference>
<evidence type="ECO:0000256" key="1">
    <source>
        <dbReference type="SAM" id="SignalP"/>
    </source>
</evidence>
<sequence length="762" mass="87741">MINYKLFYLCFVLISFSVGAFSQCKITGCAKLENSLEGACISVKLLNNDSVSIASVSTDTLGYFSFNDVPAKHYIVAYSHIGYKTCYRTFEIIEPYTQLPTIYLQEDNLFLDEVKVQASSFIRKKDYLLVIPSKQQIKHSYTGYDLLYNLMIPGVNVDRSTGNVSALNGSTTLYIDGRKADAREIKHLRPRDIEKIEYYDSPSGRFSGDNTSINYVTKTSELGGYLALDAKQTVGYMSGEYDVATKLVSNNTSFTLFAGYGMEDYAGSKAQNDEIFKFSAYEIKRNNNGIHSEVKNHTQYEQLNIMNRNKRRTLLAKFSFVHNNQPKQYNINVLEYDGGLKTESRKQSKQKNMMPSLCLYGNFNVDSTQYIEASFDASYADNHYQYDYMENSTSLVKVANENMYGLNMELKYGINLKKQNSLNIKFYHHHNISLSTYSSETDLWQHLWTGETLLFSEYSQRIKGKTFFRIAPGVSMLQYKLHGEKRICKISPRLHFTLGYQPSHRDILQFRINVGNSFPNINMLSSTSQEVDFLQMRKGNPNLKTTTAYHFMGIYAINWKKVSLQVVGMYQLFKNMYTYDYFVEHDKLIQSFRSDVDWQQVTGMLSFTWKPIERLHLKLDGNNSLSQFSRGVNKRLNSWNGGMQINYYCGDFLISLFGKTENSVLGYDLAKVHIPANYGMFVNWSKKNWLVEGSISNPFYFNRRYVASFQDVAFGYHNSMTPKKEQMSGYIKVAYTFDFLNKTSHDAKDVKTKINSAILKVD</sequence>
<accession>G5SVA3</accession>
<dbReference type="eggNOG" id="COG4771">
    <property type="taxonomic scope" value="Bacteria"/>
</dbReference>
<dbReference type="InterPro" id="IPR008969">
    <property type="entry name" value="CarboxyPept-like_regulatory"/>
</dbReference>
<gene>
    <name evidence="2" type="ORF">HMPREF9441_03275</name>
</gene>
<comment type="caution">
    <text evidence="2">The sequence shown here is derived from an EMBL/GenBank/DDBJ whole genome shotgun (WGS) entry which is preliminary data.</text>
</comment>
<dbReference type="HOGENOM" id="CLU_019825_0_0_10"/>
<dbReference type="RefSeq" id="WP_008622373.1">
    <property type="nucleotide sequence ID" value="NZ_JH376625.1"/>
</dbReference>
<evidence type="ECO:0008006" key="4">
    <source>
        <dbReference type="Google" id="ProtNLM"/>
    </source>
</evidence>
<reference evidence="2 3" key="1">
    <citation type="submission" date="2011-03" db="EMBL/GenBank/DDBJ databases">
        <authorList>
            <person name="Weinstock G."/>
            <person name="Sodergren E."/>
            <person name="Clifton S."/>
            <person name="Fulton L."/>
            <person name="Fulton B."/>
            <person name="Courtney L."/>
            <person name="Fronick C."/>
            <person name="Harrison M."/>
            <person name="Strong C."/>
            <person name="Farmer C."/>
            <person name="Delahaunty K."/>
            <person name="Markovic C."/>
            <person name="Hall O."/>
            <person name="Minx P."/>
            <person name="Tomlinson C."/>
            <person name="Mitreva M."/>
            <person name="Hou S."/>
            <person name="Chen J."/>
            <person name="Wollam A."/>
            <person name="Pepin K.H."/>
            <person name="Johnson M."/>
            <person name="Bhonagiri V."/>
            <person name="Zhang X."/>
            <person name="Suruliraj S."/>
            <person name="Warren W."/>
            <person name="Chinwalla A."/>
            <person name="Mardis E.R."/>
            <person name="Wilson R.K."/>
        </authorList>
    </citation>
    <scope>NUCLEOTIDE SEQUENCE [LARGE SCALE GENOMIC DNA]</scope>
    <source>
        <strain evidence="2 3">YIT 11840</strain>
    </source>
</reference>
<dbReference type="Proteomes" id="UP000003598">
    <property type="component" value="Unassembled WGS sequence"/>
</dbReference>
<dbReference type="OrthoDB" id="1096970at2"/>
<protein>
    <recommendedName>
        <fullName evidence="4">Outer membrane protein beta-barrel domain-containing protein</fullName>
    </recommendedName>
</protein>
<feature type="signal peptide" evidence="1">
    <location>
        <begin position="1"/>
        <end position="20"/>
    </location>
</feature>
<proteinExistence type="predicted"/>
<keyword evidence="1" id="KW-0732">Signal</keyword>
<dbReference type="SUPFAM" id="SSF56935">
    <property type="entry name" value="Porins"/>
    <property type="match status" value="1"/>
</dbReference>
<dbReference type="EMBL" id="AFFY01000054">
    <property type="protein sequence ID" value="EHG98758.1"/>
    <property type="molecule type" value="Genomic_DNA"/>
</dbReference>
<dbReference type="GeneID" id="93558516"/>
<evidence type="ECO:0000313" key="3">
    <source>
        <dbReference type="Proteomes" id="UP000003598"/>
    </source>
</evidence>
<dbReference type="PATRIC" id="fig|762968.3.peg.2890"/>
<organism evidence="2 3">
    <name type="scientific">Paraprevotella clara YIT 11840</name>
    <dbReference type="NCBI Taxonomy" id="762968"/>
    <lineage>
        <taxon>Bacteria</taxon>
        <taxon>Pseudomonadati</taxon>
        <taxon>Bacteroidota</taxon>
        <taxon>Bacteroidia</taxon>
        <taxon>Bacteroidales</taxon>
        <taxon>Prevotellaceae</taxon>
        <taxon>Paraprevotella</taxon>
    </lineage>
</organism>
<evidence type="ECO:0000313" key="2">
    <source>
        <dbReference type="EMBL" id="EHG98758.1"/>
    </source>
</evidence>
<name>G5SVA3_9BACT</name>